<reference evidence="2" key="1">
    <citation type="journal article" date="2021" name="Proc. Natl. Acad. Sci. U.S.A.">
        <title>A Catalog of Tens of Thousands of Viruses from Human Metagenomes Reveals Hidden Associations with Chronic Diseases.</title>
        <authorList>
            <person name="Tisza M.J."/>
            <person name="Buck C.B."/>
        </authorList>
    </citation>
    <scope>NUCLEOTIDE SEQUENCE</scope>
    <source>
        <strain evidence="2">CtE6L85</strain>
    </source>
</reference>
<dbReference type="Pfam" id="PF06941">
    <property type="entry name" value="NT5C"/>
    <property type="match status" value="1"/>
</dbReference>
<proteinExistence type="predicted"/>
<sequence length="236" mass="27053">MRHLTILVDMDDTIENLAEAWVAYLNARHQTSTNLSDISDWDISKAFPTLTKEQVYAPLFEDAFWSWVKPMEGASEALQKLIADGHTVLIVTTSNYQTLAAKMEQVLFHYFPFLTWNDVIITAHKQLIKGDVLVDDGIHNLEGGDYFKILMTAPHNRCYDADKNRMYRVTSWSETYSVIQALACADSISKWQDDPAAFAEEVLHIQLKPYQRLALMLKGGRNRIENHSLFNRLSQV</sequence>
<evidence type="ECO:0000313" key="2">
    <source>
        <dbReference type="EMBL" id="DAE21295.1"/>
    </source>
</evidence>
<dbReference type="SUPFAM" id="SSF56784">
    <property type="entry name" value="HAD-like"/>
    <property type="match status" value="1"/>
</dbReference>
<dbReference type="InterPro" id="IPR010708">
    <property type="entry name" value="5'(3')-deoxyribonucleotidase"/>
</dbReference>
<dbReference type="Gene3D" id="3.40.50.1000">
    <property type="entry name" value="HAD superfamily/HAD-like"/>
    <property type="match status" value="1"/>
</dbReference>
<evidence type="ECO:0000256" key="1">
    <source>
        <dbReference type="PIRSR" id="PIRSR610708-1"/>
    </source>
</evidence>
<dbReference type="EMBL" id="BK015711">
    <property type="protein sequence ID" value="DAE21295.1"/>
    <property type="molecule type" value="Genomic_DNA"/>
</dbReference>
<dbReference type="GO" id="GO:0008253">
    <property type="term" value="F:5'-nucleotidase activity"/>
    <property type="evidence" value="ECO:0007669"/>
    <property type="project" value="InterPro"/>
</dbReference>
<dbReference type="PANTHER" id="PTHR16504">
    <property type="entry name" value="5'(3')-DEOXYRIBONUCLEOTIDASE"/>
    <property type="match status" value="1"/>
</dbReference>
<dbReference type="PANTHER" id="PTHR16504:SF4">
    <property type="entry name" value="5'(3')-DEOXYRIBONUCLEOTIDASE"/>
    <property type="match status" value="1"/>
</dbReference>
<dbReference type="InterPro" id="IPR036412">
    <property type="entry name" value="HAD-like_sf"/>
</dbReference>
<feature type="active site" description="Nucleophile" evidence="1">
    <location>
        <position position="9"/>
    </location>
</feature>
<accession>A0A8S5QPU6</accession>
<dbReference type="GO" id="GO:0009223">
    <property type="term" value="P:pyrimidine deoxyribonucleotide catabolic process"/>
    <property type="evidence" value="ECO:0007669"/>
    <property type="project" value="TreeGrafter"/>
</dbReference>
<protein>
    <submittedName>
        <fullName evidence="2">5'(3')-deoxyribonucleotidase</fullName>
    </submittedName>
</protein>
<organism evidence="2">
    <name type="scientific">Siphoviridae sp. ctE6L85</name>
    <dbReference type="NCBI Taxonomy" id="2826202"/>
    <lineage>
        <taxon>Viruses</taxon>
        <taxon>Duplodnaviria</taxon>
        <taxon>Heunggongvirae</taxon>
        <taxon>Uroviricota</taxon>
        <taxon>Caudoviricetes</taxon>
    </lineage>
</organism>
<name>A0A8S5QPU6_9CAUD</name>
<dbReference type="InterPro" id="IPR023214">
    <property type="entry name" value="HAD_sf"/>
</dbReference>
<feature type="active site" description="Proton donor" evidence="1">
    <location>
        <position position="11"/>
    </location>
</feature>